<evidence type="ECO:0000256" key="4">
    <source>
        <dbReference type="SAM" id="MobiDB-lite"/>
    </source>
</evidence>
<dbReference type="SMART" id="SM00079">
    <property type="entry name" value="PBPe"/>
    <property type="match status" value="1"/>
</dbReference>
<dbReference type="Pfam" id="PF00497">
    <property type="entry name" value="SBP_bac_3"/>
    <property type="match status" value="1"/>
</dbReference>
<dbReference type="PANTHER" id="PTHR30085">
    <property type="entry name" value="AMINO ACID ABC TRANSPORTER PERMEASE"/>
    <property type="match status" value="1"/>
</dbReference>
<gene>
    <name evidence="7" type="ORF">ACFPUZ_08470</name>
</gene>
<dbReference type="EMBL" id="JBHSQE010000008">
    <property type="protein sequence ID" value="MFC6146839.1"/>
    <property type="molecule type" value="Genomic_DNA"/>
</dbReference>
<dbReference type="RefSeq" id="WP_377001489.1">
    <property type="nucleotide sequence ID" value="NZ_JBHSQE010000008.1"/>
</dbReference>
<comment type="similarity">
    <text evidence="1">Belongs to the bacterial solute-binding protein 3 family.</text>
</comment>
<evidence type="ECO:0000256" key="2">
    <source>
        <dbReference type="ARBA" id="ARBA00022448"/>
    </source>
</evidence>
<dbReference type="PANTHER" id="PTHR30085:SF6">
    <property type="entry name" value="ABC TRANSPORTER GLUTAMINE-BINDING PROTEIN GLNH"/>
    <property type="match status" value="1"/>
</dbReference>
<proteinExistence type="inferred from homology"/>
<dbReference type="PROSITE" id="PS51257">
    <property type="entry name" value="PROKAR_LIPOPROTEIN"/>
    <property type="match status" value="1"/>
</dbReference>
<dbReference type="Gene3D" id="3.40.190.10">
    <property type="entry name" value="Periplasmic binding protein-like II"/>
    <property type="match status" value="2"/>
</dbReference>
<dbReference type="InterPro" id="IPR051455">
    <property type="entry name" value="Bact_solute-bind_prot3"/>
</dbReference>
<evidence type="ECO:0000313" key="7">
    <source>
        <dbReference type="EMBL" id="MFC6146839.1"/>
    </source>
</evidence>
<evidence type="ECO:0000313" key="8">
    <source>
        <dbReference type="Proteomes" id="UP001596244"/>
    </source>
</evidence>
<reference evidence="8" key="1">
    <citation type="journal article" date="2019" name="Int. J. Syst. Evol. Microbiol.">
        <title>The Global Catalogue of Microorganisms (GCM) 10K type strain sequencing project: providing services to taxonomists for standard genome sequencing and annotation.</title>
        <authorList>
            <consortium name="The Broad Institute Genomics Platform"/>
            <consortium name="The Broad Institute Genome Sequencing Center for Infectious Disease"/>
            <person name="Wu L."/>
            <person name="Ma J."/>
        </authorList>
    </citation>
    <scope>NUCLEOTIDE SEQUENCE [LARGE SCALE GENOMIC DNA]</scope>
    <source>
        <strain evidence="8">CCUG 51943</strain>
    </source>
</reference>
<name>A0ABW1QBP1_9CORY</name>
<dbReference type="InterPro" id="IPR001320">
    <property type="entry name" value="Iontro_rcpt_C"/>
</dbReference>
<evidence type="ECO:0000259" key="6">
    <source>
        <dbReference type="SMART" id="SM00079"/>
    </source>
</evidence>
<protein>
    <submittedName>
        <fullName evidence="7">Glutamate ABC transporter substrate-binding protein</fullName>
    </submittedName>
</protein>
<dbReference type="SMART" id="SM00062">
    <property type="entry name" value="PBPb"/>
    <property type="match status" value="1"/>
</dbReference>
<organism evidence="7 8">
    <name type="scientific">Corynebacterium nasicanis</name>
    <dbReference type="NCBI Taxonomy" id="1448267"/>
    <lineage>
        <taxon>Bacteria</taxon>
        <taxon>Bacillati</taxon>
        <taxon>Actinomycetota</taxon>
        <taxon>Actinomycetes</taxon>
        <taxon>Mycobacteriales</taxon>
        <taxon>Corynebacteriaceae</taxon>
        <taxon>Corynebacterium</taxon>
    </lineage>
</organism>
<comment type="caution">
    <text evidence="7">The sequence shown here is derived from an EMBL/GenBank/DDBJ whole genome shotgun (WGS) entry which is preliminary data.</text>
</comment>
<feature type="region of interest" description="Disordered" evidence="4">
    <location>
        <begin position="25"/>
        <end position="59"/>
    </location>
</feature>
<dbReference type="Proteomes" id="UP001596244">
    <property type="component" value="Unassembled WGS sequence"/>
</dbReference>
<feature type="domain" description="Solute-binding protein family 3/N-terminal" evidence="5">
    <location>
        <begin position="93"/>
        <end position="320"/>
    </location>
</feature>
<evidence type="ECO:0000256" key="3">
    <source>
        <dbReference type="ARBA" id="ARBA00022729"/>
    </source>
</evidence>
<feature type="domain" description="Ionotropic glutamate receptor C-terminal" evidence="6">
    <location>
        <begin position="93"/>
        <end position="319"/>
    </location>
</feature>
<keyword evidence="2" id="KW-0813">Transport</keyword>
<dbReference type="SUPFAM" id="SSF53850">
    <property type="entry name" value="Periplasmic binding protein-like II"/>
    <property type="match status" value="1"/>
</dbReference>
<keyword evidence="8" id="KW-1185">Reference proteome</keyword>
<keyword evidence="3" id="KW-0732">Signal</keyword>
<dbReference type="CDD" id="cd13690">
    <property type="entry name" value="PBP2_GluB"/>
    <property type="match status" value="1"/>
</dbReference>
<evidence type="ECO:0000259" key="5">
    <source>
        <dbReference type="SMART" id="SM00062"/>
    </source>
</evidence>
<dbReference type="InterPro" id="IPR001638">
    <property type="entry name" value="Solute-binding_3/MltF_N"/>
</dbReference>
<accession>A0ABW1QBP1</accession>
<sequence length="345" mass="38353">MRRLLPLLLAFSLVGCSLPTIEFQRTPEHERPTPTRPVAHAYGPPLPAGSSVEEPGAEEPREINTWDVEGSLRPYASPPDLQLTIPHIMERGRLIVGVDQSQNLLSFRDSVTGELEGFEVDLAREIARDIFDDPERVDFRFVESANRASALDNHEVDLIIRTMTITRTRQQEVSFSTPYLTTDSRLLVMGNSAITGVSQLPGRTVCVTDGSTALEKARINAPQSRILKTRSWADCLVALQQNQADAILSDDTILSGIAAQDPYTEIVGESLASESYAVAVARSDDYLNTDGLVRQVNATIERVRADGTWWRLYDRWFAIYLATSGPPQLVYRPEDPPLPPEEEQP</sequence>
<evidence type="ECO:0000256" key="1">
    <source>
        <dbReference type="ARBA" id="ARBA00010333"/>
    </source>
</evidence>